<protein>
    <recommendedName>
        <fullName evidence="1">Aminoglycoside phosphotransferase domain-containing protein</fullName>
    </recommendedName>
</protein>
<feature type="domain" description="Aminoglycoside phosphotransferase" evidence="1">
    <location>
        <begin position="191"/>
        <end position="368"/>
    </location>
</feature>
<dbReference type="Pfam" id="PF01636">
    <property type="entry name" value="APH"/>
    <property type="match status" value="1"/>
</dbReference>
<sequence length="454" mass="49506">MTDWPYDAGIPALGEVLDAGRMAARIADHLHATGAPASVSVSRCVLEKTYYRPGRHLGVLYRTACDAPGSPPFEQWIYLRAFTPEIGRQRYDNAIGSVNGVRPHPAPLASVPPLAFWDDLLVSVALFPYDRKLPHLARAADPERIAGELERRFGAGTWRSPVMLEPIKYMPGKRCVLKLRAGAPQGKPALSFYAKTYPAGESGRHYQAWRSVRAQLDAQGSRFDLPRPLGHLEDLHTVWVEDWGGSPLLDSLGDPSWEAKVRLAAEAVAALHRSRIDGLPPAPSEGDILEVSAADLAREGAGVPEHPRLAAAIRARLEAARPATAGGAPRVPVHGACRAEQMLARADCATLVDFDAMACGDPLADVAEWIASIEFLAITGGLDPEPLRRSAALFLESYSALTPWPLDSRRLAWHVLAFLASKMCSVRQHLNVAAVERLRAHGEAWVERWMEVLA</sequence>
<dbReference type="InterPro" id="IPR002575">
    <property type="entry name" value="Aminoglycoside_PTrfase"/>
</dbReference>
<accession>A0A538U6P0</accession>
<evidence type="ECO:0000313" key="3">
    <source>
        <dbReference type="Proteomes" id="UP000319771"/>
    </source>
</evidence>
<evidence type="ECO:0000259" key="1">
    <source>
        <dbReference type="Pfam" id="PF01636"/>
    </source>
</evidence>
<dbReference type="AlphaFoldDB" id="A0A538U6P0"/>
<gene>
    <name evidence="2" type="ORF">E6K81_09795</name>
</gene>
<dbReference type="InterPro" id="IPR011009">
    <property type="entry name" value="Kinase-like_dom_sf"/>
</dbReference>
<proteinExistence type="predicted"/>
<name>A0A538U6P0_UNCEI</name>
<dbReference type="Proteomes" id="UP000319771">
    <property type="component" value="Unassembled WGS sequence"/>
</dbReference>
<comment type="caution">
    <text evidence="2">The sequence shown here is derived from an EMBL/GenBank/DDBJ whole genome shotgun (WGS) entry which is preliminary data.</text>
</comment>
<reference evidence="2 3" key="1">
    <citation type="journal article" date="2019" name="Nat. Microbiol.">
        <title>Mediterranean grassland soil C-N compound turnover is dependent on rainfall and depth, and is mediated by genomically divergent microorganisms.</title>
        <authorList>
            <person name="Diamond S."/>
            <person name="Andeer P.F."/>
            <person name="Li Z."/>
            <person name="Crits-Christoph A."/>
            <person name="Burstein D."/>
            <person name="Anantharaman K."/>
            <person name="Lane K.R."/>
            <person name="Thomas B.C."/>
            <person name="Pan C."/>
            <person name="Northen T.R."/>
            <person name="Banfield J.F."/>
        </authorList>
    </citation>
    <scope>NUCLEOTIDE SEQUENCE [LARGE SCALE GENOMIC DNA]</scope>
    <source>
        <strain evidence="2">WS_11</strain>
    </source>
</reference>
<dbReference type="SUPFAM" id="SSF56112">
    <property type="entry name" value="Protein kinase-like (PK-like)"/>
    <property type="match status" value="1"/>
</dbReference>
<evidence type="ECO:0000313" key="2">
    <source>
        <dbReference type="EMBL" id="TMQ71553.1"/>
    </source>
</evidence>
<organism evidence="2 3">
    <name type="scientific">Eiseniibacteriota bacterium</name>
    <dbReference type="NCBI Taxonomy" id="2212470"/>
    <lineage>
        <taxon>Bacteria</taxon>
        <taxon>Candidatus Eiseniibacteriota</taxon>
    </lineage>
</organism>
<dbReference type="Gene3D" id="3.90.1200.10">
    <property type="match status" value="1"/>
</dbReference>
<dbReference type="EMBL" id="VBPB01000157">
    <property type="protein sequence ID" value="TMQ71553.1"/>
    <property type="molecule type" value="Genomic_DNA"/>
</dbReference>